<keyword evidence="2 4" id="KW-0503">Monooxygenase</keyword>
<dbReference type="InterPro" id="IPR002938">
    <property type="entry name" value="FAD-bd"/>
</dbReference>
<evidence type="ECO:0000313" key="4">
    <source>
        <dbReference type="EMBL" id="URN16970.1"/>
    </source>
</evidence>
<organism evidence="4 5">
    <name type="scientific">Streptomyces sudanensis</name>
    <dbReference type="NCBI Taxonomy" id="436397"/>
    <lineage>
        <taxon>Bacteria</taxon>
        <taxon>Bacillati</taxon>
        <taxon>Actinomycetota</taxon>
        <taxon>Actinomycetes</taxon>
        <taxon>Kitasatosporales</taxon>
        <taxon>Streptomycetaceae</taxon>
        <taxon>Streptomyces</taxon>
    </lineage>
</organism>
<dbReference type="GO" id="GO:0004497">
    <property type="term" value="F:monooxygenase activity"/>
    <property type="evidence" value="ECO:0007669"/>
    <property type="project" value="UniProtKB-KW"/>
</dbReference>
<keyword evidence="5" id="KW-1185">Reference proteome</keyword>
<dbReference type="Pfam" id="PF01494">
    <property type="entry name" value="FAD_binding_3"/>
    <property type="match status" value="1"/>
</dbReference>
<evidence type="ECO:0000313" key="5">
    <source>
        <dbReference type="Proteomes" id="UP001056383"/>
    </source>
</evidence>
<gene>
    <name evidence="4" type="ORF">MW084_14695</name>
</gene>
<dbReference type="InterPro" id="IPR050493">
    <property type="entry name" value="FAD-dep_Monooxygenase_BioMet"/>
</dbReference>
<feature type="domain" description="FAD-binding" evidence="3">
    <location>
        <begin position="3"/>
        <end position="316"/>
    </location>
</feature>
<dbReference type="RefSeq" id="WP_010468037.1">
    <property type="nucleotide sequence ID" value="NZ_CP095474.1"/>
</dbReference>
<keyword evidence="1" id="KW-0560">Oxidoreductase</keyword>
<evidence type="ECO:0000256" key="2">
    <source>
        <dbReference type="ARBA" id="ARBA00023033"/>
    </source>
</evidence>
<dbReference type="EMBL" id="CP095474">
    <property type="protein sequence ID" value="URN16970.1"/>
    <property type="molecule type" value="Genomic_DNA"/>
</dbReference>
<dbReference type="PANTHER" id="PTHR13789">
    <property type="entry name" value="MONOOXYGENASE"/>
    <property type="match status" value="1"/>
</dbReference>
<dbReference type="PANTHER" id="PTHR13789:SF309">
    <property type="entry name" value="PUTATIVE (AFU_ORTHOLOGUE AFUA_6G14510)-RELATED"/>
    <property type="match status" value="1"/>
</dbReference>
<name>A0ABY4TFI2_9ACTN</name>
<evidence type="ECO:0000259" key="3">
    <source>
        <dbReference type="Pfam" id="PF01494"/>
    </source>
</evidence>
<dbReference type="PRINTS" id="PR00420">
    <property type="entry name" value="RNGMNOXGNASE"/>
</dbReference>
<accession>A0ABY4TFI2</accession>
<dbReference type="SUPFAM" id="SSF51905">
    <property type="entry name" value="FAD/NAD(P)-binding domain"/>
    <property type="match status" value="1"/>
</dbReference>
<dbReference type="Gene3D" id="3.50.50.60">
    <property type="entry name" value="FAD/NAD(P)-binding domain"/>
    <property type="match status" value="1"/>
</dbReference>
<protein>
    <submittedName>
        <fullName evidence="4">FAD-dependent monooxygenase</fullName>
    </submittedName>
</protein>
<dbReference type="Proteomes" id="UP001056383">
    <property type="component" value="Chromosome"/>
</dbReference>
<reference evidence="4" key="1">
    <citation type="submission" date="2022-04" db="EMBL/GenBank/DDBJ databases">
        <title>Systematic whole-genome sequencing reveals an unexpected diversity among actinomycetoma pathogens and provides insights into their antibacterial susceptibilities.</title>
        <authorList>
            <person name="Watson A.K."/>
            <person name="Kepplinger B."/>
            <person name="Bakhiet S.M."/>
            <person name="Mhmoud N.A."/>
            <person name="Chapman J."/>
            <person name="Allenby N."/>
            <person name="Mickiewicz K."/>
            <person name="Goodfellow M."/>
            <person name="Fahal A.H."/>
            <person name="Errington J."/>
        </authorList>
    </citation>
    <scope>NUCLEOTIDE SEQUENCE</scope>
    <source>
        <strain evidence="4">SD 504</strain>
    </source>
</reference>
<proteinExistence type="predicted"/>
<dbReference type="InterPro" id="IPR036188">
    <property type="entry name" value="FAD/NAD-bd_sf"/>
</dbReference>
<evidence type="ECO:0000256" key="1">
    <source>
        <dbReference type="ARBA" id="ARBA00023002"/>
    </source>
</evidence>
<sequence>MRILVAGGGIGGLTAALALTRSGHDVTVAERAPRFAPAGAGIVMAPNALRVLDALGVDLVPHSLPLPSFDVAAADGTVLRSVGTQDLAGGYGHTRALSRTALHTAVLEALPPAARPVHDRAVASLRDTGTSVAVRFEGAAPDAPEEAYDLVVGADGIRSTVRAHAAARPPALRHSGLTCWRGLTDNPGVTSAVESWGPGTRCGLVPLPDDRLYYYFVRPAPRRAPAPRWPDGFRDVFAHHRGAPARLLDSLAGPPPLHHDLEELDTPVWGRGRVLLLGDAAHAMTPNLGQGAAMAVEDAYALALALRPGAEGAAERYRALRHRRVRALQLASRHSGTVAGWRNPAARALREAVFRRMPDSFTERQYRSLVDPALALLRHPLA</sequence>